<accession>A7RFZ6</accession>
<dbReference type="InterPro" id="IPR052898">
    <property type="entry name" value="ACAD10-like"/>
</dbReference>
<dbReference type="Pfam" id="PF00561">
    <property type="entry name" value="Abhydrolase_1"/>
    <property type="match status" value="1"/>
</dbReference>
<dbReference type="Gene3D" id="1.10.150.240">
    <property type="entry name" value="Putative phosphatase, domain 2"/>
    <property type="match status" value="1"/>
</dbReference>
<name>A7RFZ6_NEMVE</name>
<gene>
    <name evidence="3" type="ORF">NEMVEDRAFT_v1g237970</name>
</gene>
<dbReference type="Proteomes" id="UP000001593">
    <property type="component" value="Unassembled WGS sequence"/>
</dbReference>
<dbReference type="InterPro" id="IPR029058">
    <property type="entry name" value="AB_hydrolase_fold"/>
</dbReference>
<protein>
    <recommendedName>
        <fullName evidence="2">AB hydrolase-1 domain-containing protein</fullName>
    </recommendedName>
</protein>
<dbReference type="SUPFAM" id="SSF56784">
    <property type="entry name" value="HAD-like"/>
    <property type="match status" value="1"/>
</dbReference>
<dbReference type="PANTHER" id="PTHR47829">
    <property type="entry name" value="HYDROLASE, PUTATIVE (AFU_ORTHOLOGUE AFUA_1G12880)-RELATED"/>
    <property type="match status" value="1"/>
</dbReference>
<evidence type="ECO:0000313" key="3">
    <source>
        <dbReference type="EMBL" id="EDO49810.1"/>
    </source>
</evidence>
<dbReference type="InterPro" id="IPR006439">
    <property type="entry name" value="HAD-SF_hydro_IA"/>
</dbReference>
<dbReference type="Pfam" id="PF00702">
    <property type="entry name" value="Hydrolase"/>
    <property type="match status" value="1"/>
</dbReference>
<sequence length="548" mass="62190">MFKLAIFDLGGVVATSLKFAIEHYAWKMGVPYSLLQKLFLPSNENQPMWQLETGKISLSQFFVSASELISNLAEEEGIKLPPRFSLKTLFDQLYKTIKVVPEMLNAAAALKANGFRTCIVSNNWTDDTETGQHVSGLSLIRPYFDDFFESCKIGIRKPDPEMYKLVCKKFKVQPNEVLFLDDLPSNLAPAKEMGMATILVKDPISALRTVKEITGIDVLKAYPTPACTPSSVPHSIVQLKTGIMMHYVDIGHGHPIILLHGFPELWYIWKYQGTIISYGVLFEAKSDAKLACTQLLYSPSDKIIVFQDIISLMDLLLLRQVAVIGHDWGGMVAWDLALHHPDRIRAVANMTPFMPPNPDINPLLGLKAKPGVFQYQLYFHQEGPPEAEFEKDLRRTFKLFLRNASEMEQIKLSTSDVLERGGFFVGTPEKVERSCMITEEDLDYFVENFRKTGFRGPLNWYRNMEVDWKWNLKIHPRKILQPVLMITSGKDPVILPAFAANMGAHVPNLSLAHIEESSHFTPIDRPLELNNMLLDWLKRIYGSETSKL</sequence>
<dbReference type="OMA" id="YAMEVLC"/>
<dbReference type="InterPro" id="IPR000073">
    <property type="entry name" value="AB_hydrolase_1"/>
</dbReference>
<dbReference type="CDD" id="cd02603">
    <property type="entry name" value="HAD_sEH-N_like"/>
    <property type="match status" value="1"/>
</dbReference>
<evidence type="ECO:0000256" key="1">
    <source>
        <dbReference type="ARBA" id="ARBA00022990"/>
    </source>
</evidence>
<keyword evidence="4" id="KW-1185">Reference proteome</keyword>
<dbReference type="AlphaFoldDB" id="A7RFZ6"/>
<dbReference type="InterPro" id="IPR023214">
    <property type="entry name" value="HAD_sf"/>
</dbReference>
<dbReference type="InterPro" id="IPR036412">
    <property type="entry name" value="HAD-like_sf"/>
</dbReference>
<dbReference type="InterPro" id="IPR011945">
    <property type="entry name" value="HAD-SF_ppase_IA/epoxid_hydro_N"/>
</dbReference>
<dbReference type="SUPFAM" id="SSF53474">
    <property type="entry name" value="alpha/beta-Hydrolases"/>
    <property type="match status" value="1"/>
</dbReference>
<dbReference type="InParanoid" id="A7RFZ6"/>
<proteinExistence type="predicted"/>
<dbReference type="PRINTS" id="PR00413">
    <property type="entry name" value="HADHALOGNASE"/>
</dbReference>
<dbReference type="HOGENOM" id="CLU_036085_1_1_1"/>
<organism evidence="3 4">
    <name type="scientific">Nematostella vectensis</name>
    <name type="common">Starlet sea anemone</name>
    <dbReference type="NCBI Taxonomy" id="45351"/>
    <lineage>
        <taxon>Eukaryota</taxon>
        <taxon>Metazoa</taxon>
        <taxon>Cnidaria</taxon>
        <taxon>Anthozoa</taxon>
        <taxon>Hexacorallia</taxon>
        <taxon>Actiniaria</taxon>
        <taxon>Edwardsiidae</taxon>
        <taxon>Nematostella</taxon>
    </lineage>
</organism>
<dbReference type="NCBIfam" id="TIGR02247">
    <property type="entry name" value="HAD-1A3-hyp"/>
    <property type="match status" value="1"/>
</dbReference>
<evidence type="ECO:0000313" key="4">
    <source>
        <dbReference type="Proteomes" id="UP000001593"/>
    </source>
</evidence>
<dbReference type="eggNOG" id="KOG3085">
    <property type="taxonomic scope" value="Eukaryota"/>
</dbReference>
<dbReference type="Gene3D" id="3.40.50.1820">
    <property type="entry name" value="alpha/beta hydrolase"/>
    <property type="match status" value="1"/>
</dbReference>
<dbReference type="NCBIfam" id="TIGR01509">
    <property type="entry name" value="HAD-SF-IA-v3"/>
    <property type="match status" value="1"/>
</dbReference>
<dbReference type="InterPro" id="IPR023198">
    <property type="entry name" value="PGP-like_dom2"/>
</dbReference>
<dbReference type="PhylomeDB" id="A7RFZ6"/>
<dbReference type="Gene3D" id="3.40.50.1000">
    <property type="entry name" value="HAD superfamily/HAD-like"/>
    <property type="match status" value="1"/>
</dbReference>
<reference evidence="3 4" key="1">
    <citation type="journal article" date="2007" name="Science">
        <title>Sea anemone genome reveals ancestral eumetazoan gene repertoire and genomic organization.</title>
        <authorList>
            <person name="Putnam N.H."/>
            <person name="Srivastava M."/>
            <person name="Hellsten U."/>
            <person name="Dirks B."/>
            <person name="Chapman J."/>
            <person name="Salamov A."/>
            <person name="Terry A."/>
            <person name="Shapiro H."/>
            <person name="Lindquist E."/>
            <person name="Kapitonov V.V."/>
            <person name="Jurka J."/>
            <person name="Genikhovich G."/>
            <person name="Grigoriev I.V."/>
            <person name="Lucas S.M."/>
            <person name="Steele R.E."/>
            <person name="Finnerty J.R."/>
            <person name="Technau U."/>
            <person name="Martindale M.Q."/>
            <person name="Rokhsar D.S."/>
        </authorList>
    </citation>
    <scope>NUCLEOTIDE SEQUENCE [LARGE SCALE GENOMIC DNA]</scope>
    <source>
        <strain evidence="4">CH2 X CH6</strain>
    </source>
</reference>
<evidence type="ECO:0000259" key="2">
    <source>
        <dbReference type="Pfam" id="PF00561"/>
    </source>
</evidence>
<dbReference type="eggNOG" id="KOG4178">
    <property type="taxonomic scope" value="Eukaryota"/>
</dbReference>
<dbReference type="SFLD" id="SFLDG01129">
    <property type="entry name" value="C1.5:_HAD__Beta-PGM__Phosphata"/>
    <property type="match status" value="1"/>
</dbReference>
<dbReference type="STRING" id="45351.A7RFZ6"/>
<feature type="domain" description="AB hydrolase-1" evidence="2">
    <location>
        <begin position="255"/>
        <end position="526"/>
    </location>
</feature>
<dbReference type="PANTHER" id="PTHR47829:SF1">
    <property type="entry name" value="HAD FAMILY PHOSPHATASE"/>
    <property type="match status" value="1"/>
</dbReference>
<dbReference type="SFLD" id="SFLDS00003">
    <property type="entry name" value="Haloacid_Dehalogenase"/>
    <property type="match status" value="1"/>
</dbReference>
<keyword evidence="1" id="KW-0007">Acetylation</keyword>
<dbReference type="EMBL" id="DS469508">
    <property type="protein sequence ID" value="EDO49810.1"/>
    <property type="molecule type" value="Genomic_DNA"/>
</dbReference>